<reference evidence="2 3" key="1">
    <citation type="submission" date="2016-07" db="EMBL/GenBank/DDBJ databases">
        <title>Pervasive Adenine N6-methylation of Active Genes in Fungi.</title>
        <authorList>
            <consortium name="DOE Joint Genome Institute"/>
            <person name="Mondo S.J."/>
            <person name="Dannebaum R.O."/>
            <person name="Kuo R.C."/>
            <person name="Labutti K."/>
            <person name="Haridas S."/>
            <person name="Kuo A."/>
            <person name="Salamov A."/>
            <person name="Ahrendt S.R."/>
            <person name="Lipzen A."/>
            <person name="Sullivan W."/>
            <person name="Andreopoulos W.B."/>
            <person name="Clum A."/>
            <person name="Lindquist E."/>
            <person name="Daum C."/>
            <person name="Ramamoorthy G.K."/>
            <person name="Gryganskyi A."/>
            <person name="Culley D."/>
            <person name="Magnuson J.K."/>
            <person name="James T.Y."/>
            <person name="O'Malley M.A."/>
            <person name="Stajich J.E."/>
            <person name="Spatafora J.W."/>
            <person name="Visel A."/>
            <person name="Grigoriev I.V."/>
        </authorList>
    </citation>
    <scope>NUCLEOTIDE SEQUENCE [LARGE SCALE GENOMIC DNA]</scope>
    <source>
        <strain evidence="2 3">PL171</strain>
    </source>
</reference>
<evidence type="ECO:0008006" key="4">
    <source>
        <dbReference type="Google" id="ProtNLM"/>
    </source>
</evidence>
<gene>
    <name evidence="2" type="ORF">BCR44DRAFT_47591</name>
</gene>
<protein>
    <recommendedName>
        <fullName evidence="4">UBZ4-type domain-containing protein</fullName>
    </recommendedName>
</protein>
<evidence type="ECO:0000313" key="3">
    <source>
        <dbReference type="Proteomes" id="UP000193411"/>
    </source>
</evidence>
<evidence type="ECO:0000256" key="1">
    <source>
        <dbReference type="SAM" id="MobiDB-lite"/>
    </source>
</evidence>
<evidence type="ECO:0000313" key="2">
    <source>
        <dbReference type="EMBL" id="ORZ35300.1"/>
    </source>
</evidence>
<accession>A0A1Y2HL44</accession>
<organism evidence="2 3">
    <name type="scientific">Catenaria anguillulae PL171</name>
    <dbReference type="NCBI Taxonomy" id="765915"/>
    <lineage>
        <taxon>Eukaryota</taxon>
        <taxon>Fungi</taxon>
        <taxon>Fungi incertae sedis</taxon>
        <taxon>Blastocladiomycota</taxon>
        <taxon>Blastocladiomycetes</taxon>
        <taxon>Blastocladiales</taxon>
        <taxon>Catenariaceae</taxon>
        <taxon>Catenaria</taxon>
    </lineage>
</organism>
<keyword evidence="3" id="KW-1185">Reference proteome</keyword>
<dbReference type="AlphaFoldDB" id="A0A1Y2HL44"/>
<name>A0A1Y2HL44_9FUNG</name>
<feature type="compositionally biased region" description="Low complexity" evidence="1">
    <location>
        <begin position="62"/>
        <end position="77"/>
    </location>
</feature>
<comment type="caution">
    <text evidence="2">The sequence shown here is derived from an EMBL/GenBank/DDBJ whole genome shotgun (WGS) entry which is preliminary data.</text>
</comment>
<dbReference type="EMBL" id="MCFL01000023">
    <property type="protein sequence ID" value="ORZ35300.1"/>
    <property type="molecule type" value="Genomic_DNA"/>
</dbReference>
<feature type="region of interest" description="Disordered" evidence="1">
    <location>
        <begin position="1"/>
        <end position="108"/>
    </location>
</feature>
<proteinExistence type="predicted"/>
<dbReference type="Proteomes" id="UP000193411">
    <property type="component" value="Unassembled WGS sequence"/>
</dbReference>
<sequence length="210" mass="22112">MSSSPTLMASAPPRRQPNELHLPSNAHQLAARGLDAMMTSATAAVPRPSPPPDRNVASMHGTLSTSPSGSPSVTIPSHHAVTPIGPMHDVSIEPQARPQLTPPPPISLTQLDLDLMPLPPVARPMPAVSDLPPIIRPSARTVKMGQKPGPDSLVSRLSGEQEQNRNLEQACPICGQSVPESSLQAHVNACTASAMEGDITMGLNDDDFDF</sequence>